<feature type="region of interest" description="Disordered" evidence="1">
    <location>
        <begin position="1"/>
        <end position="61"/>
    </location>
</feature>
<feature type="compositionally biased region" description="Basic and acidic residues" evidence="1">
    <location>
        <begin position="31"/>
        <end position="61"/>
    </location>
</feature>
<evidence type="ECO:0000313" key="3">
    <source>
        <dbReference type="Proteomes" id="UP000281431"/>
    </source>
</evidence>
<protein>
    <submittedName>
        <fullName evidence="2">Uncharacterized protein</fullName>
    </submittedName>
</protein>
<reference evidence="2 3" key="1">
    <citation type="submission" date="2018-10" db="EMBL/GenBank/DDBJ databases">
        <title>Natrarchaeobius chitinivorans gen. nov., sp. nov., and Natrarchaeobius haloalkaliphilus sp. nov., alkaliphilic, chitin-utilizing haloarchaea from hypersaline alkaline lakes.</title>
        <authorList>
            <person name="Sorokin D.Y."/>
            <person name="Elcheninov A.G."/>
            <person name="Kostrikina N.A."/>
            <person name="Bale N.J."/>
            <person name="Sinninghe Damste J.S."/>
            <person name="Khijniak T.V."/>
            <person name="Kublanov I.V."/>
            <person name="Toshchakov S.V."/>
        </authorList>
    </citation>
    <scope>NUCLEOTIDE SEQUENCE [LARGE SCALE GENOMIC DNA]</scope>
    <source>
        <strain evidence="2 3">AArcht7</strain>
    </source>
</reference>
<proteinExistence type="predicted"/>
<accession>A0A3N6MG72</accession>
<dbReference type="AlphaFoldDB" id="A0A3N6MG72"/>
<gene>
    <name evidence="2" type="ORF">EA472_06685</name>
</gene>
<keyword evidence="3" id="KW-1185">Reference proteome</keyword>
<sequence>MKRVSGIGRLRSNWRRACAQRGHNGGSRRGPVTDRRPRNESERVARRVDDFHAETERRGRR</sequence>
<organism evidence="2 3">
    <name type="scientific">Natrarchaeobius chitinivorans</name>
    <dbReference type="NCBI Taxonomy" id="1679083"/>
    <lineage>
        <taxon>Archaea</taxon>
        <taxon>Methanobacteriati</taxon>
        <taxon>Methanobacteriota</taxon>
        <taxon>Stenosarchaea group</taxon>
        <taxon>Halobacteria</taxon>
        <taxon>Halobacteriales</taxon>
        <taxon>Natrialbaceae</taxon>
        <taxon>Natrarchaeobius</taxon>
    </lineage>
</organism>
<name>A0A3N6MG72_NATCH</name>
<dbReference type="Proteomes" id="UP000281431">
    <property type="component" value="Unassembled WGS sequence"/>
</dbReference>
<comment type="caution">
    <text evidence="2">The sequence shown here is derived from an EMBL/GenBank/DDBJ whole genome shotgun (WGS) entry which is preliminary data.</text>
</comment>
<evidence type="ECO:0000313" key="2">
    <source>
        <dbReference type="EMBL" id="RQH01978.1"/>
    </source>
</evidence>
<evidence type="ECO:0000256" key="1">
    <source>
        <dbReference type="SAM" id="MobiDB-lite"/>
    </source>
</evidence>
<dbReference type="EMBL" id="REFZ01000003">
    <property type="protein sequence ID" value="RQH01978.1"/>
    <property type="molecule type" value="Genomic_DNA"/>
</dbReference>